<evidence type="ECO:0000256" key="4">
    <source>
        <dbReference type="ARBA" id="ARBA00022989"/>
    </source>
</evidence>
<feature type="transmembrane region" description="Helical" evidence="6">
    <location>
        <begin position="467"/>
        <end position="487"/>
    </location>
</feature>
<feature type="transmembrane region" description="Helical" evidence="6">
    <location>
        <begin position="103"/>
        <end position="125"/>
    </location>
</feature>
<dbReference type="EMBL" id="MFKF01000275">
    <property type="protein sequence ID" value="OGG47063.1"/>
    <property type="molecule type" value="Genomic_DNA"/>
</dbReference>
<feature type="transmembrane region" description="Helical" evidence="6">
    <location>
        <begin position="383"/>
        <end position="402"/>
    </location>
</feature>
<gene>
    <name evidence="7" type="ORF">A3F84_13890</name>
</gene>
<accession>A0A1F6CD26</accession>
<keyword evidence="4 6" id="KW-1133">Transmembrane helix</keyword>
<proteinExistence type="predicted"/>
<dbReference type="PANTHER" id="PTHR30250:SF27">
    <property type="entry name" value="POLYSACCHARIDE BIOSYNTHESIS PROTEIN"/>
    <property type="match status" value="1"/>
</dbReference>
<comment type="caution">
    <text evidence="7">The sequence shown here is derived from an EMBL/GenBank/DDBJ whole genome shotgun (WGS) entry which is preliminary data.</text>
</comment>
<sequence>MWRPHEEVPAEEGQRRDAEAVVKGSLVNVLGRFGRLSKSLYYLVITRFVGAEVLGLYTLGWSLVDLFSKFGLFGLDRGVIRFVSQRHSDGDAEGAHRVIGQALALGLIASLLATAGVWVAAPWVAASVFHQSALSPVVRILALAIPFIVVSLILLSALRAVRVMKFDVYVRSIAEPFVLLVTAVALCALGWTVPGLAFAYLTAAAGGLVFSTRFFSRIFAPSRCISGMAGSPLRSPIVAFSTPILFDDALSVLMSRLGLFVVAMFLPAASVGVYAATAGVAEVVKNVRQAVDPIFAPVASGLAHKKEKGRLAALFSSVTRWVLVLDLAFLMGVGMWGGAILSAFGPAFAAGFWGLVFLTFGHAVSGVFGSAETILLAAGRSGLNLLNTAFFVIVSVGLHLFLIPRYGVSGAALATALSQTLINLLRVVEVGVLMDIHPFRRSLLKPVVAAALAFPAGLSLLSLGSPWSWLSALSLPLYFGLLSAFGVEADDREVLERLRHRVPFLRRPPQLRVAS</sequence>
<dbReference type="PANTHER" id="PTHR30250">
    <property type="entry name" value="PST FAMILY PREDICTED COLANIC ACID TRANSPORTER"/>
    <property type="match status" value="1"/>
</dbReference>
<dbReference type="InterPro" id="IPR050833">
    <property type="entry name" value="Poly_Biosynth_Transport"/>
</dbReference>
<evidence type="ECO:0000256" key="2">
    <source>
        <dbReference type="ARBA" id="ARBA00022475"/>
    </source>
</evidence>
<evidence type="ECO:0000256" key="1">
    <source>
        <dbReference type="ARBA" id="ARBA00004651"/>
    </source>
</evidence>
<protein>
    <submittedName>
        <fullName evidence="7">Uncharacterized protein</fullName>
    </submittedName>
</protein>
<feature type="transmembrane region" description="Helical" evidence="6">
    <location>
        <begin position="321"/>
        <end position="344"/>
    </location>
</feature>
<evidence type="ECO:0000313" key="8">
    <source>
        <dbReference type="Proteomes" id="UP000178606"/>
    </source>
</evidence>
<evidence type="ECO:0000256" key="3">
    <source>
        <dbReference type="ARBA" id="ARBA00022692"/>
    </source>
</evidence>
<keyword evidence="3 6" id="KW-0812">Transmembrane</keyword>
<dbReference type="AlphaFoldDB" id="A0A1F6CD26"/>
<evidence type="ECO:0000256" key="6">
    <source>
        <dbReference type="SAM" id="Phobius"/>
    </source>
</evidence>
<reference evidence="7 8" key="1">
    <citation type="journal article" date="2016" name="Nat. Commun.">
        <title>Thousands of microbial genomes shed light on interconnected biogeochemical processes in an aquifer system.</title>
        <authorList>
            <person name="Anantharaman K."/>
            <person name="Brown C.T."/>
            <person name="Hug L.A."/>
            <person name="Sharon I."/>
            <person name="Castelle C.J."/>
            <person name="Probst A.J."/>
            <person name="Thomas B.C."/>
            <person name="Singh A."/>
            <person name="Wilkins M.J."/>
            <person name="Karaoz U."/>
            <person name="Brodie E.L."/>
            <person name="Williams K.H."/>
            <person name="Hubbard S.S."/>
            <person name="Banfield J.F."/>
        </authorList>
    </citation>
    <scope>NUCLEOTIDE SEQUENCE [LARGE SCALE GENOMIC DNA]</scope>
    <source>
        <strain evidence="8">RIFCSPLOWO2_12_FULL_64_10</strain>
    </source>
</reference>
<evidence type="ECO:0000313" key="7">
    <source>
        <dbReference type="EMBL" id="OGG47063.1"/>
    </source>
</evidence>
<keyword evidence="5 6" id="KW-0472">Membrane</keyword>
<feature type="transmembrane region" description="Helical" evidence="6">
    <location>
        <begin position="173"/>
        <end position="191"/>
    </location>
</feature>
<evidence type="ECO:0000256" key="5">
    <source>
        <dbReference type="ARBA" id="ARBA00023136"/>
    </source>
</evidence>
<keyword evidence="2" id="KW-1003">Cell membrane</keyword>
<feature type="transmembrane region" description="Helical" evidence="6">
    <location>
        <begin position="350"/>
        <end position="371"/>
    </location>
</feature>
<feature type="transmembrane region" description="Helical" evidence="6">
    <location>
        <begin position="260"/>
        <end position="281"/>
    </location>
</feature>
<dbReference type="Pfam" id="PF13440">
    <property type="entry name" value="Polysacc_synt_3"/>
    <property type="match status" value="1"/>
</dbReference>
<comment type="subcellular location">
    <subcellularLocation>
        <location evidence="1">Cell membrane</location>
        <topology evidence="1">Multi-pass membrane protein</topology>
    </subcellularLocation>
</comment>
<organism evidence="7 8">
    <name type="scientific">Handelsmanbacteria sp. (strain RIFCSPLOWO2_12_FULL_64_10)</name>
    <dbReference type="NCBI Taxonomy" id="1817868"/>
    <lineage>
        <taxon>Bacteria</taxon>
        <taxon>Candidatus Handelsmaniibacteriota</taxon>
    </lineage>
</organism>
<feature type="transmembrane region" description="Helical" evidence="6">
    <location>
        <begin position="137"/>
        <end position="161"/>
    </location>
</feature>
<dbReference type="Proteomes" id="UP000178606">
    <property type="component" value="Unassembled WGS sequence"/>
</dbReference>
<dbReference type="GO" id="GO:0005886">
    <property type="term" value="C:plasma membrane"/>
    <property type="evidence" value="ECO:0007669"/>
    <property type="project" value="UniProtKB-SubCell"/>
</dbReference>
<dbReference type="CDD" id="cd13128">
    <property type="entry name" value="MATE_Wzx_like"/>
    <property type="match status" value="1"/>
</dbReference>
<name>A0A1F6CD26_HANXR</name>